<dbReference type="PANTHER" id="PTHR30572:SF18">
    <property type="entry name" value="ABC-TYPE MACROLIDE FAMILY EXPORT SYSTEM PERMEASE COMPONENT 2"/>
    <property type="match status" value="1"/>
</dbReference>
<dbReference type="PANTHER" id="PTHR30572">
    <property type="entry name" value="MEMBRANE COMPONENT OF TRANSPORTER-RELATED"/>
    <property type="match status" value="1"/>
</dbReference>
<keyword evidence="2" id="KW-1003">Cell membrane</keyword>
<name>A0A6I0LD18_BACUN</name>
<gene>
    <name evidence="9" type="ORF">GAP48_10695</name>
</gene>
<evidence type="ECO:0000259" key="7">
    <source>
        <dbReference type="Pfam" id="PF02687"/>
    </source>
</evidence>
<evidence type="ECO:0000256" key="5">
    <source>
        <dbReference type="ARBA" id="ARBA00023136"/>
    </source>
</evidence>
<feature type="transmembrane region" description="Helical" evidence="6">
    <location>
        <begin position="269"/>
        <end position="296"/>
    </location>
</feature>
<protein>
    <submittedName>
        <fullName evidence="9">FtsX-like permease family protein</fullName>
    </submittedName>
</protein>
<organism evidence="9 10">
    <name type="scientific">Bacteroides uniformis</name>
    <dbReference type="NCBI Taxonomy" id="820"/>
    <lineage>
        <taxon>Bacteria</taxon>
        <taxon>Pseudomonadati</taxon>
        <taxon>Bacteroidota</taxon>
        <taxon>Bacteroidia</taxon>
        <taxon>Bacteroidales</taxon>
        <taxon>Bacteroidaceae</taxon>
        <taxon>Bacteroides</taxon>
    </lineage>
</organism>
<evidence type="ECO:0000313" key="10">
    <source>
        <dbReference type="Proteomes" id="UP000487989"/>
    </source>
</evidence>
<feature type="domain" description="ABC3 transporter permease C-terminal" evidence="7">
    <location>
        <begin position="277"/>
        <end position="387"/>
    </location>
</feature>
<evidence type="ECO:0000256" key="1">
    <source>
        <dbReference type="ARBA" id="ARBA00004651"/>
    </source>
</evidence>
<dbReference type="RefSeq" id="WP_151882122.1">
    <property type="nucleotide sequence ID" value="NZ_JANUJA010000001.1"/>
</dbReference>
<feature type="transmembrane region" description="Helical" evidence="6">
    <location>
        <begin position="317"/>
        <end position="343"/>
    </location>
</feature>
<dbReference type="InterPro" id="IPR003838">
    <property type="entry name" value="ABC3_permease_C"/>
</dbReference>
<proteinExistence type="predicted"/>
<evidence type="ECO:0000256" key="3">
    <source>
        <dbReference type="ARBA" id="ARBA00022692"/>
    </source>
</evidence>
<comment type="subcellular location">
    <subcellularLocation>
        <location evidence="1">Cell membrane</location>
        <topology evidence="1">Multi-pass membrane protein</topology>
    </subcellularLocation>
</comment>
<keyword evidence="4 6" id="KW-1133">Transmembrane helix</keyword>
<reference evidence="9 10" key="1">
    <citation type="journal article" date="2019" name="Nat. Med.">
        <title>A library of human gut bacterial isolates paired with longitudinal multiomics data enables mechanistic microbiome research.</title>
        <authorList>
            <person name="Poyet M."/>
            <person name="Groussin M."/>
            <person name="Gibbons S.M."/>
            <person name="Avila-Pacheco J."/>
            <person name="Jiang X."/>
            <person name="Kearney S.M."/>
            <person name="Perrotta A.R."/>
            <person name="Berdy B."/>
            <person name="Zhao S."/>
            <person name="Lieberman T.D."/>
            <person name="Swanson P.K."/>
            <person name="Smith M."/>
            <person name="Roesemann S."/>
            <person name="Alexander J.E."/>
            <person name="Rich S.A."/>
            <person name="Livny J."/>
            <person name="Vlamakis H."/>
            <person name="Clish C."/>
            <person name="Bullock K."/>
            <person name="Deik A."/>
            <person name="Scott J."/>
            <person name="Pierce K.A."/>
            <person name="Xavier R.J."/>
            <person name="Alm E.J."/>
        </authorList>
    </citation>
    <scope>NUCLEOTIDE SEQUENCE [LARGE SCALE GENOMIC DNA]</scope>
    <source>
        <strain evidence="9 10">BIOML-A3</strain>
    </source>
</reference>
<dbReference type="InterPro" id="IPR025857">
    <property type="entry name" value="MacB_PCD"/>
</dbReference>
<comment type="caution">
    <text evidence="9">The sequence shown here is derived from an EMBL/GenBank/DDBJ whole genome shotgun (WGS) entry which is preliminary data.</text>
</comment>
<dbReference type="Pfam" id="PF12704">
    <property type="entry name" value="MacB_PCD"/>
    <property type="match status" value="1"/>
</dbReference>
<dbReference type="EMBL" id="WCTJ01000015">
    <property type="protein sequence ID" value="KAB4253770.1"/>
    <property type="molecule type" value="Genomic_DNA"/>
</dbReference>
<feature type="transmembrane region" description="Helical" evidence="6">
    <location>
        <begin position="648"/>
        <end position="670"/>
    </location>
</feature>
<dbReference type="GO" id="GO:0022857">
    <property type="term" value="F:transmembrane transporter activity"/>
    <property type="evidence" value="ECO:0007669"/>
    <property type="project" value="TreeGrafter"/>
</dbReference>
<keyword evidence="5 6" id="KW-0472">Membrane</keyword>
<feature type="domain" description="MacB-like periplasmic core" evidence="8">
    <location>
        <begin position="20"/>
        <end position="231"/>
    </location>
</feature>
<sequence length="771" mass="88436">MIIHYLKVAIRNLLKYKTQSIVSIVGLAIGFACFALANLWIHYEMTYDCQFDGADRFYLLYKKDLLNDTGYSTRMPYPTSNILKKNFPEVEDACAYMIWDDTELKLEGSPTINTSMLLADSCFMKMFGITLLAGNMDFLHNDSQIALTKDMAMKLFGSVDVLGKELTVADNTVTIEAILEGLQHSNLAFGCWGRGAYFHQWQDYWGYASFQICAKLKKGISAENFQRKLNASEYKGDSRDPDKLFEGVGLMPLTQYHYSEINEKKSIKFLYLIFFSIIGGLVISCSLLNYLSLFITRLNIRNKELELRRMCGSSIRGILALFMIEYGTMILLAGIIGMALVEITLPIFREMSGITGNIYYESLLYFIGLLLLSLILLLPFALRRTVKQRKDKRFFIYRCSILFQIFISILFLFCMSILLKQIYHLTHTDLGWERHNIAAFPLIYPHDNYDEIAEKIAQIPCTSEVLKGHHGLFPRTVGLSLQIKDWDGRIEGAEGFEIQSIIEGKEIIDFYNLDLIEGEAMKEEETDKVILNETAVKFLGMTDPIGKKLYLNEGNVKTIIGIVRDFHITAPTIPVNPIMLIGNHGFSHKFWGGRGDILVKFHEGKWKELKNEIENLFSQSYPTTRYKFVNVEEGYEEYLKSEKVLMKLISFVSMVCILITIFGIFSLITLSCEQRRKEIAVRKVNGATTKNIMTMFIKEYMLLLIFASTIAFPIGYVLMNHWLESYVRRTSINLWIYTTIFVGIAIIILLCIGWRVWQAAQQNPAEVIKSE</sequence>
<evidence type="ECO:0000256" key="6">
    <source>
        <dbReference type="SAM" id="Phobius"/>
    </source>
</evidence>
<evidence type="ECO:0000256" key="2">
    <source>
        <dbReference type="ARBA" id="ARBA00022475"/>
    </source>
</evidence>
<evidence type="ECO:0000259" key="8">
    <source>
        <dbReference type="Pfam" id="PF12704"/>
    </source>
</evidence>
<feature type="transmembrane region" description="Helical" evidence="6">
    <location>
        <begin position="394"/>
        <end position="419"/>
    </location>
</feature>
<dbReference type="Pfam" id="PF02687">
    <property type="entry name" value="FtsX"/>
    <property type="match status" value="2"/>
</dbReference>
<feature type="transmembrane region" description="Helical" evidence="6">
    <location>
        <begin position="700"/>
        <end position="722"/>
    </location>
</feature>
<dbReference type="GO" id="GO:0005886">
    <property type="term" value="C:plasma membrane"/>
    <property type="evidence" value="ECO:0007669"/>
    <property type="project" value="UniProtKB-SubCell"/>
</dbReference>
<dbReference type="Proteomes" id="UP000487989">
    <property type="component" value="Unassembled WGS sequence"/>
</dbReference>
<evidence type="ECO:0000256" key="4">
    <source>
        <dbReference type="ARBA" id="ARBA00022989"/>
    </source>
</evidence>
<dbReference type="AlphaFoldDB" id="A0A6I0LD18"/>
<feature type="transmembrane region" description="Helical" evidence="6">
    <location>
        <begin position="363"/>
        <end position="382"/>
    </location>
</feature>
<feature type="transmembrane region" description="Helical" evidence="6">
    <location>
        <begin position="21"/>
        <end position="41"/>
    </location>
</feature>
<keyword evidence="3 6" id="KW-0812">Transmembrane</keyword>
<evidence type="ECO:0000313" key="9">
    <source>
        <dbReference type="EMBL" id="KAB4253770.1"/>
    </source>
</evidence>
<accession>A0A6I0LD18</accession>
<dbReference type="PROSITE" id="PS51257">
    <property type="entry name" value="PROKAR_LIPOPROTEIN"/>
    <property type="match status" value="1"/>
</dbReference>
<dbReference type="InterPro" id="IPR050250">
    <property type="entry name" value="Macrolide_Exporter_MacB"/>
</dbReference>
<feature type="transmembrane region" description="Helical" evidence="6">
    <location>
        <begin position="734"/>
        <end position="754"/>
    </location>
</feature>
<feature type="domain" description="ABC3 transporter permease C-terminal" evidence="7">
    <location>
        <begin position="651"/>
        <end position="764"/>
    </location>
</feature>